<dbReference type="EMBL" id="JMSN01000044">
    <property type="protein sequence ID" value="KDN45226.1"/>
    <property type="molecule type" value="Genomic_DNA"/>
</dbReference>
<evidence type="ECO:0000313" key="1">
    <source>
        <dbReference type="EMBL" id="KDN45226.1"/>
    </source>
</evidence>
<comment type="caution">
    <text evidence="1">The sequence shown here is derived from an EMBL/GenBank/DDBJ whole genome shotgun (WGS) entry which is preliminary data.</text>
</comment>
<dbReference type="AlphaFoldDB" id="A0A066VUR5"/>
<name>A0A066VUR5_TILAU</name>
<keyword evidence="2" id="KW-1185">Reference proteome</keyword>
<evidence type="ECO:0000313" key="2">
    <source>
        <dbReference type="Proteomes" id="UP000027361"/>
    </source>
</evidence>
<reference evidence="1 2" key="1">
    <citation type="submission" date="2014-05" db="EMBL/GenBank/DDBJ databases">
        <title>Draft genome sequence of a rare smut relative, Tilletiaria anomala UBC 951.</title>
        <authorList>
            <consortium name="DOE Joint Genome Institute"/>
            <person name="Toome M."/>
            <person name="Kuo A."/>
            <person name="Henrissat B."/>
            <person name="Lipzen A."/>
            <person name="Tritt A."/>
            <person name="Yoshinaga Y."/>
            <person name="Zane M."/>
            <person name="Barry K."/>
            <person name="Grigoriev I.V."/>
            <person name="Spatafora J.W."/>
            <person name="Aimea M.C."/>
        </authorList>
    </citation>
    <scope>NUCLEOTIDE SEQUENCE [LARGE SCALE GENOMIC DNA]</scope>
    <source>
        <strain evidence="1 2">UBC 951</strain>
    </source>
</reference>
<dbReference type="RefSeq" id="XP_013243083.1">
    <property type="nucleotide sequence ID" value="XM_013387629.1"/>
</dbReference>
<proteinExistence type="predicted"/>
<sequence>MLRSNHTCQSPNREELTARLHACNLSSGIDAHHNNPALPCLLITTNNTATNAALATAAAVAVAGASAEALNLIVVPVVPVVRPVFGILVRVDLLLDPSSHVIPQRIAFFIRIVTLISSARVDIIAASMDIDGPCAWVLLVAALGPGPGSDSGPAFDSSSSLASVVLL</sequence>
<accession>A0A066VUR5</accession>
<organism evidence="1 2">
    <name type="scientific">Tilletiaria anomala (strain ATCC 24038 / CBS 436.72 / UBC 951)</name>
    <dbReference type="NCBI Taxonomy" id="1037660"/>
    <lineage>
        <taxon>Eukaryota</taxon>
        <taxon>Fungi</taxon>
        <taxon>Dikarya</taxon>
        <taxon>Basidiomycota</taxon>
        <taxon>Ustilaginomycotina</taxon>
        <taxon>Exobasidiomycetes</taxon>
        <taxon>Georgefischeriales</taxon>
        <taxon>Tilletiariaceae</taxon>
        <taxon>Tilletiaria</taxon>
    </lineage>
</organism>
<dbReference type="GeneID" id="25261408"/>
<dbReference type="HOGENOM" id="CLU_1595710_0_0_1"/>
<dbReference type="InParanoid" id="A0A066VUR5"/>
<dbReference type="Proteomes" id="UP000027361">
    <property type="component" value="Unassembled WGS sequence"/>
</dbReference>
<protein>
    <submittedName>
        <fullName evidence="1">Uncharacterized protein</fullName>
    </submittedName>
</protein>
<gene>
    <name evidence="1" type="ORF">K437DRAFT_123912</name>
</gene>